<organism evidence="3 4">
    <name type="scientific">Helobdella robusta</name>
    <name type="common">Californian leech</name>
    <dbReference type="NCBI Taxonomy" id="6412"/>
    <lineage>
        <taxon>Eukaryota</taxon>
        <taxon>Metazoa</taxon>
        <taxon>Spiralia</taxon>
        <taxon>Lophotrochozoa</taxon>
        <taxon>Annelida</taxon>
        <taxon>Clitellata</taxon>
        <taxon>Hirudinea</taxon>
        <taxon>Rhynchobdellida</taxon>
        <taxon>Glossiphoniidae</taxon>
        <taxon>Helobdella</taxon>
    </lineage>
</organism>
<evidence type="ECO:0008006" key="5">
    <source>
        <dbReference type="Google" id="ProtNLM"/>
    </source>
</evidence>
<reference evidence="4" key="1">
    <citation type="submission" date="2012-12" db="EMBL/GenBank/DDBJ databases">
        <authorList>
            <person name="Hellsten U."/>
            <person name="Grimwood J."/>
            <person name="Chapman J.A."/>
            <person name="Shapiro H."/>
            <person name="Aerts A."/>
            <person name="Otillar R.P."/>
            <person name="Terry A.Y."/>
            <person name="Boore J.L."/>
            <person name="Simakov O."/>
            <person name="Marletaz F."/>
            <person name="Cho S.-J."/>
            <person name="Edsinger-Gonzales E."/>
            <person name="Havlak P."/>
            <person name="Kuo D.-H."/>
            <person name="Larsson T."/>
            <person name="Lv J."/>
            <person name="Arendt D."/>
            <person name="Savage R."/>
            <person name="Osoegawa K."/>
            <person name="de Jong P."/>
            <person name="Lindberg D.R."/>
            <person name="Seaver E.C."/>
            <person name="Weisblat D.A."/>
            <person name="Putnam N.H."/>
            <person name="Grigoriev I.V."/>
            <person name="Rokhsar D.S."/>
        </authorList>
    </citation>
    <scope>NUCLEOTIDE SEQUENCE</scope>
</reference>
<dbReference type="EMBL" id="AMQM01001446">
    <property type="status" value="NOT_ANNOTATED_CDS"/>
    <property type="molecule type" value="Genomic_DNA"/>
</dbReference>
<dbReference type="GeneID" id="20211235"/>
<dbReference type="InParanoid" id="T1FQY8"/>
<evidence type="ECO:0000313" key="2">
    <source>
        <dbReference type="EMBL" id="ESN96668.1"/>
    </source>
</evidence>
<feature type="signal peptide" evidence="1">
    <location>
        <begin position="1"/>
        <end position="21"/>
    </location>
</feature>
<keyword evidence="4" id="KW-1185">Reference proteome</keyword>
<dbReference type="EMBL" id="KB097495">
    <property type="protein sequence ID" value="ESN96668.1"/>
    <property type="molecule type" value="Genomic_DNA"/>
</dbReference>
<feature type="chain" id="PRO_5010980857" description="CTCK domain-containing protein" evidence="1">
    <location>
        <begin position="22"/>
        <end position="205"/>
    </location>
</feature>
<dbReference type="RefSeq" id="XP_009025791.1">
    <property type="nucleotide sequence ID" value="XM_009027543.1"/>
</dbReference>
<evidence type="ECO:0000313" key="3">
    <source>
        <dbReference type="EnsemblMetazoa" id="HelroP189330"/>
    </source>
</evidence>
<evidence type="ECO:0000313" key="4">
    <source>
        <dbReference type="Proteomes" id="UP000015101"/>
    </source>
</evidence>
<gene>
    <name evidence="3" type="primary">20211235</name>
    <name evidence="2" type="ORF">HELRODRAFT_189330</name>
</gene>
<name>T1FQY8_HELRO</name>
<reference evidence="3" key="3">
    <citation type="submission" date="2015-06" db="UniProtKB">
        <authorList>
            <consortium name="EnsemblMetazoa"/>
        </authorList>
    </citation>
    <scope>IDENTIFICATION</scope>
</reference>
<protein>
    <recommendedName>
        <fullName evidence="5">CTCK domain-containing protein</fullName>
    </recommendedName>
</protein>
<dbReference type="KEGG" id="hro:HELRODRAFT_189330"/>
<evidence type="ECO:0000256" key="1">
    <source>
        <dbReference type="SAM" id="SignalP"/>
    </source>
</evidence>
<accession>T1FQY8</accession>
<dbReference type="Proteomes" id="UP000015101">
    <property type="component" value="Unassembled WGS sequence"/>
</dbReference>
<dbReference type="AlphaFoldDB" id="T1FQY8"/>
<reference evidence="2 4" key="2">
    <citation type="journal article" date="2013" name="Nature">
        <title>Insights into bilaterian evolution from three spiralian genomes.</title>
        <authorList>
            <person name="Simakov O."/>
            <person name="Marletaz F."/>
            <person name="Cho S.J."/>
            <person name="Edsinger-Gonzales E."/>
            <person name="Havlak P."/>
            <person name="Hellsten U."/>
            <person name="Kuo D.H."/>
            <person name="Larsson T."/>
            <person name="Lv J."/>
            <person name="Arendt D."/>
            <person name="Savage R."/>
            <person name="Osoegawa K."/>
            <person name="de Jong P."/>
            <person name="Grimwood J."/>
            <person name="Chapman J.A."/>
            <person name="Shapiro H."/>
            <person name="Aerts A."/>
            <person name="Otillar R.P."/>
            <person name="Terry A.Y."/>
            <person name="Boore J.L."/>
            <person name="Grigoriev I.V."/>
            <person name="Lindberg D.R."/>
            <person name="Seaver E.C."/>
            <person name="Weisblat D.A."/>
            <person name="Putnam N.H."/>
            <person name="Rokhsar D.S."/>
        </authorList>
    </citation>
    <scope>NUCLEOTIDE SEQUENCE</scope>
</reference>
<keyword evidence="1" id="KW-0732">Signal</keyword>
<dbReference type="CTD" id="20211235"/>
<dbReference type="EMBL" id="AMQM01001445">
    <property type="status" value="NOT_ANNOTATED_CDS"/>
    <property type="molecule type" value="Genomic_DNA"/>
</dbReference>
<proteinExistence type="predicted"/>
<sequence length="205" mass="23022">MFIRRIFTLMASIKFAFFGCAYDDETPSDEWLSIMAFMNLSRDLVLGYAADVSSDEYNDDGVSIQITADANDCEHRMKKKHCFHRPCPSETENTRPSNRAKSFENCNDGVVKSFTLKTSECSSLKEVMNTFCLPCQITNRTVGPPSRNDTATKGTTRRTCCKPAASKDVQIEMLCGKEVRLELFERVTRCSCTTSPSSRHACSMV</sequence>
<dbReference type="HOGENOM" id="CLU_1338872_0_0_1"/>
<dbReference type="EnsemblMetazoa" id="HelroT189330">
    <property type="protein sequence ID" value="HelroP189330"/>
    <property type="gene ID" value="HelroG189330"/>
</dbReference>